<evidence type="ECO:0000256" key="2">
    <source>
        <dbReference type="ARBA" id="ARBA00010532"/>
    </source>
</evidence>
<organism evidence="9 10">
    <name type="scientific">Acrobeloides nanus</name>
    <dbReference type="NCBI Taxonomy" id="290746"/>
    <lineage>
        <taxon>Eukaryota</taxon>
        <taxon>Metazoa</taxon>
        <taxon>Ecdysozoa</taxon>
        <taxon>Nematoda</taxon>
        <taxon>Chromadorea</taxon>
        <taxon>Rhabditida</taxon>
        <taxon>Tylenchina</taxon>
        <taxon>Cephalobomorpha</taxon>
        <taxon>Cephaloboidea</taxon>
        <taxon>Cephalobidae</taxon>
        <taxon>Acrobeloides</taxon>
    </lineage>
</organism>
<proteinExistence type="inferred from homology"/>
<protein>
    <submittedName>
        <fullName evidence="10">CD36 family protein</fullName>
    </submittedName>
</protein>
<comment type="similarity">
    <text evidence="2">Belongs to the CD36 family.</text>
</comment>
<feature type="region of interest" description="Disordered" evidence="7">
    <location>
        <begin position="609"/>
        <end position="632"/>
    </location>
</feature>
<keyword evidence="9" id="KW-1185">Reference proteome</keyword>
<evidence type="ECO:0000256" key="8">
    <source>
        <dbReference type="SAM" id="Phobius"/>
    </source>
</evidence>
<keyword evidence="3 8" id="KW-0812">Transmembrane</keyword>
<keyword evidence="4 8" id="KW-1133">Transmembrane helix</keyword>
<dbReference type="GO" id="GO:0005044">
    <property type="term" value="F:scavenger receptor activity"/>
    <property type="evidence" value="ECO:0007669"/>
    <property type="project" value="TreeGrafter"/>
</dbReference>
<dbReference type="GO" id="GO:0005737">
    <property type="term" value="C:cytoplasm"/>
    <property type="evidence" value="ECO:0007669"/>
    <property type="project" value="TreeGrafter"/>
</dbReference>
<dbReference type="PRINTS" id="PR01609">
    <property type="entry name" value="CD36FAMILY"/>
</dbReference>
<dbReference type="PANTHER" id="PTHR11923:SF105">
    <property type="entry name" value="PROTEIN CBR-SCAV-1"/>
    <property type="match status" value="1"/>
</dbReference>
<evidence type="ECO:0000313" key="9">
    <source>
        <dbReference type="Proteomes" id="UP000887540"/>
    </source>
</evidence>
<dbReference type="GO" id="GO:0016020">
    <property type="term" value="C:membrane"/>
    <property type="evidence" value="ECO:0007669"/>
    <property type="project" value="UniProtKB-SubCell"/>
</dbReference>
<dbReference type="Proteomes" id="UP000887540">
    <property type="component" value="Unplaced"/>
</dbReference>
<name>A0A914DAM1_9BILA</name>
<reference evidence="10" key="1">
    <citation type="submission" date="2022-11" db="UniProtKB">
        <authorList>
            <consortium name="WormBaseParasite"/>
        </authorList>
    </citation>
    <scope>IDENTIFICATION</scope>
</reference>
<evidence type="ECO:0000256" key="1">
    <source>
        <dbReference type="ARBA" id="ARBA00004370"/>
    </source>
</evidence>
<dbReference type="Pfam" id="PF01130">
    <property type="entry name" value="CD36"/>
    <property type="match status" value="2"/>
</dbReference>
<evidence type="ECO:0000256" key="4">
    <source>
        <dbReference type="ARBA" id="ARBA00022989"/>
    </source>
</evidence>
<dbReference type="PANTHER" id="PTHR11923">
    <property type="entry name" value="SCAVENGER RECEPTOR CLASS B TYPE-1 SR-B1"/>
    <property type="match status" value="1"/>
</dbReference>
<dbReference type="AlphaFoldDB" id="A0A914DAM1"/>
<accession>A0A914DAM1</accession>
<dbReference type="InterPro" id="IPR002159">
    <property type="entry name" value="CD36_fam"/>
</dbReference>
<evidence type="ECO:0000256" key="6">
    <source>
        <dbReference type="ARBA" id="ARBA00023180"/>
    </source>
</evidence>
<evidence type="ECO:0000256" key="3">
    <source>
        <dbReference type="ARBA" id="ARBA00022692"/>
    </source>
</evidence>
<comment type="subcellular location">
    <subcellularLocation>
        <location evidence="1">Membrane</location>
    </subcellularLocation>
</comment>
<sequence>MDKIVESKAKKMVTIQTESDGKTLNDFSDTWLHNDYFIYKQYWLYNYTNYQDVLTKNAKPILTEKGPYSYREKWTYLYDIPSSFTSKDEEFTYKKNITYTFDQGTSCSSCSPSDTFYLPDIIFSSVADQLFDPVGFCMQLYDVLHPIFPFFLQPLSSPDDCLGEVNGLFQAMSLICPDQHVNFPSNLIQQFSQIFSELALANGVSPFMQITANDLLYDGYRGIYPKLLNGPILDILANFSDTAQECTNLTMAINLPVVPSVSIIQKDKAPTAYTVNTGINDYLLTGTMAKFDDIDTLPMGQNGSSSWWTDYQCGNVSDTTDVLYTTQVYKSSTMMTYANISDDYECTICTNDTAFEASRLHGSNGDFFHALLKKSTVLPTFIEETCRSLNLIYQQESTVKDIDAYRFIIDPNTFKTNEPGNCGYCRQLPRAMYGREMGSYCLPDGLIDLSGCEQENAEIVISNPHFLNVDQAVKDMFPTIKSNPDSDMTTVDIEPTTGTVLAANKRMQINFIVKNYTNTPWENITSGVYPMLWQNESFLIGPNALDQLKKNVVNPQNLVKLLCYIVGVGVGSLLMVISIISTLVLFLYFGKRRDAVKFSSNGQYINTTDSWGSPGHPASTDSGSIPRAKRKD</sequence>
<keyword evidence="5 8" id="KW-0472">Membrane</keyword>
<dbReference type="WBParaSite" id="ACRNAN_scaffold2082.g30186.t1">
    <property type="protein sequence ID" value="ACRNAN_scaffold2082.g30186.t1"/>
    <property type="gene ID" value="ACRNAN_scaffold2082.g30186"/>
</dbReference>
<evidence type="ECO:0000313" key="10">
    <source>
        <dbReference type="WBParaSite" id="ACRNAN_scaffold2082.g30186.t1"/>
    </source>
</evidence>
<evidence type="ECO:0000256" key="7">
    <source>
        <dbReference type="SAM" id="MobiDB-lite"/>
    </source>
</evidence>
<feature type="transmembrane region" description="Helical" evidence="8">
    <location>
        <begin position="564"/>
        <end position="589"/>
    </location>
</feature>
<keyword evidence="6" id="KW-0325">Glycoprotein</keyword>
<evidence type="ECO:0000256" key="5">
    <source>
        <dbReference type="ARBA" id="ARBA00023136"/>
    </source>
</evidence>